<dbReference type="CDD" id="cd00130">
    <property type="entry name" value="PAS"/>
    <property type="match status" value="1"/>
</dbReference>
<dbReference type="InterPro" id="IPR035965">
    <property type="entry name" value="PAS-like_dom_sf"/>
</dbReference>
<gene>
    <name evidence="4" type="ORF">EB812_05975</name>
</gene>
<dbReference type="NCBIfam" id="TIGR00254">
    <property type="entry name" value="GGDEF"/>
    <property type="match status" value="1"/>
</dbReference>
<dbReference type="CDD" id="cd01949">
    <property type="entry name" value="GGDEF"/>
    <property type="match status" value="1"/>
</dbReference>
<evidence type="ECO:0000313" key="4">
    <source>
        <dbReference type="EMBL" id="TBH79839.1"/>
    </source>
</evidence>
<evidence type="ECO:0000259" key="3">
    <source>
        <dbReference type="PROSITE" id="PS50887"/>
    </source>
</evidence>
<dbReference type="EMBL" id="SIXC01000006">
    <property type="protein sequence ID" value="TBH79839.1"/>
    <property type="molecule type" value="Genomic_DNA"/>
</dbReference>
<dbReference type="InterPro" id="IPR000700">
    <property type="entry name" value="PAS-assoc_C"/>
</dbReference>
<organism evidence="4 5">
    <name type="scientific">Desulfovibrio legallii</name>
    <dbReference type="NCBI Taxonomy" id="571438"/>
    <lineage>
        <taxon>Bacteria</taxon>
        <taxon>Pseudomonadati</taxon>
        <taxon>Thermodesulfobacteriota</taxon>
        <taxon>Desulfovibrionia</taxon>
        <taxon>Desulfovibrionales</taxon>
        <taxon>Desulfovibrionaceae</taxon>
        <taxon>Desulfovibrio</taxon>
    </lineage>
</organism>
<name>A0A6H3F5A6_9BACT</name>
<dbReference type="RefSeq" id="WP_118229210.1">
    <property type="nucleotide sequence ID" value="NZ_DBFBQU010000015.1"/>
</dbReference>
<sequence length="457" mass="51306">MPDQSCPTQCLIQMDSPDPIWEWHVPSDSLFLSAGALCKLQLEGDPPRSMQEFLTHCPLERLVRVLQVLENVLCGLSGPHMECIFPMHDKLVRGQLLVVARDSAGRATRVVGSTCIMAGTQVDCQRQQIMAAPHPKEVLESNPPHDSGRLLMALNATGDGLWDWDTLTNEVYYSPAYLNMLGYSPGEFAPTLDSWSERIHPDDHDDVMLPQLRMVTSPDAGDTFTYTYRMRRRDGRWAWILSRGYVTHRDAFGRATRIIGLHTDISAAQGDRAKLEDMVRNDALTGLRSRTFYGMEADRLEQQGLRPVSIIVTDVNGLKIVNDYLGHPQGNALLCRAALFLRTNLSPSYCVARMSGDEFAVLMPHCSPKEAESIVHDLRKRQEAFNAATPDEVPTLLSIGCAGTDSQDVNIHQTLANADRAMLRHKFATRSEMHLRIKKWIENHQDVTVSLDDSRYN</sequence>
<dbReference type="SMART" id="SM00091">
    <property type="entry name" value="PAS"/>
    <property type="match status" value="1"/>
</dbReference>
<dbReference type="SMART" id="SM00086">
    <property type="entry name" value="PAC"/>
    <property type="match status" value="1"/>
</dbReference>
<dbReference type="InterPro" id="IPR000160">
    <property type="entry name" value="GGDEF_dom"/>
</dbReference>
<dbReference type="PROSITE" id="PS50113">
    <property type="entry name" value="PAC"/>
    <property type="match status" value="1"/>
</dbReference>
<evidence type="ECO:0000259" key="1">
    <source>
        <dbReference type="PROSITE" id="PS50112"/>
    </source>
</evidence>
<dbReference type="SUPFAM" id="SSF55785">
    <property type="entry name" value="PYP-like sensor domain (PAS domain)"/>
    <property type="match status" value="1"/>
</dbReference>
<dbReference type="PROSITE" id="PS50112">
    <property type="entry name" value="PAS"/>
    <property type="match status" value="1"/>
</dbReference>
<reference evidence="4 5" key="1">
    <citation type="submission" date="2018-12" db="EMBL/GenBank/DDBJ databases">
        <title>First genome draft of Desulfovibrio legallis sp. nov.</title>
        <authorList>
            <person name="Ben Dhia O."/>
            <person name="Najjari A."/>
            <person name="Ferjani R."/>
            <person name="Fhoula I."/>
            <person name="Fardeau M.-L."/>
            <person name="Boudabbous A."/>
            <person name="Ouzari H.I."/>
        </authorList>
    </citation>
    <scope>NUCLEOTIDE SEQUENCE [LARGE SCALE GENOMIC DNA]</scope>
    <source>
        <strain evidence="4 5">H1T</strain>
    </source>
</reference>
<dbReference type="PANTHER" id="PTHR44757">
    <property type="entry name" value="DIGUANYLATE CYCLASE DGCP"/>
    <property type="match status" value="1"/>
</dbReference>
<dbReference type="Proteomes" id="UP000292919">
    <property type="component" value="Unassembled WGS sequence"/>
</dbReference>
<evidence type="ECO:0000259" key="2">
    <source>
        <dbReference type="PROSITE" id="PS50113"/>
    </source>
</evidence>
<feature type="domain" description="GGDEF" evidence="3">
    <location>
        <begin position="306"/>
        <end position="438"/>
    </location>
</feature>
<dbReference type="PANTHER" id="PTHR44757:SF2">
    <property type="entry name" value="BIOFILM ARCHITECTURE MAINTENANCE PROTEIN MBAA"/>
    <property type="match status" value="1"/>
</dbReference>
<dbReference type="Pfam" id="PF00990">
    <property type="entry name" value="GGDEF"/>
    <property type="match status" value="1"/>
</dbReference>
<proteinExistence type="predicted"/>
<dbReference type="InterPro" id="IPR000014">
    <property type="entry name" value="PAS"/>
</dbReference>
<dbReference type="Gene3D" id="3.30.450.20">
    <property type="entry name" value="PAS domain"/>
    <property type="match status" value="1"/>
</dbReference>
<dbReference type="InterPro" id="IPR043128">
    <property type="entry name" value="Rev_trsase/Diguanyl_cyclase"/>
</dbReference>
<dbReference type="SUPFAM" id="SSF55073">
    <property type="entry name" value="Nucleotide cyclase"/>
    <property type="match status" value="1"/>
</dbReference>
<comment type="caution">
    <text evidence="4">The sequence shown here is derived from an EMBL/GenBank/DDBJ whole genome shotgun (WGS) entry which is preliminary data.</text>
</comment>
<dbReference type="Gene3D" id="3.30.70.270">
    <property type="match status" value="1"/>
</dbReference>
<dbReference type="InterPro" id="IPR052155">
    <property type="entry name" value="Biofilm_reg_signaling"/>
</dbReference>
<feature type="domain" description="PAC" evidence="2">
    <location>
        <begin position="224"/>
        <end position="277"/>
    </location>
</feature>
<protein>
    <submittedName>
        <fullName evidence="4">Diguanylate cyclase</fullName>
    </submittedName>
</protein>
<dbReference type="AlphaFoldDB" id="A0A6H3F5A6"/>
<dbReference type="InterPro" id="IPR013655">
    <property type="entry name" value="PAS_fold_3"/>
</dbReference>
<accession>A0A6H3F5A6</accession>
<keyword evidence="5" id="KW-1185">Reference proteome</keyword>
<dbReference type="PROSITE" id="PS50887">
    <property type="entry name" value="GGDEF"/>
    <property type="match status" value="1"/>
</dbReference>
<dbReference type="InterPro" id="IPR001610">
    <property type="entry name" value="PAC"/>
</dbReference>
<feature type="domain" description="PAS" evidence="1">
    <location>
        <begin position="146"/>
        <end position="207"/>
    </location>
</feature>
<evidence type="ECO:0000313" key="5">
    <source>
        <dbReference type="Proteomes" id="UP000292919"/>
    </source>
</evidence>
<dbReference type="InterPro" id="IPR029787">
    <property type="entry name" value="Nucleotide_cyclase"/>
</dbReference>
<dbReference type="SMART" id="SM00267">
    <property type="entry name" value="GGDEF"/>
    <property type="match status" value="1"/>
</dbReference>
<dbReference type="Pfam" id="PF08447">
    <property type="entry name" value="PAS_3"/>
    <property type="match status" value="1"/>
</dbReference>